<dbReference type="FunFam" id="3.30.530.20:FF:000008">
    <property type="entry name" value="START domain containing 10"/>
    <property type="match status" value="1"/>
</dbReference>
<keyword evidence="10" id="KW-0969">Cilium</keyword>
<dbReference type="Gene3D" id="3.30.530.20">
    <property type="match status" value="1"/>
</dbReference>
<keyword evidence="19" id="KW-1185">Reference proteome</keyword>
<reference evidence="18 19" key="1">
    <citation type="journal article" date="2024" name="Insects">
        <title>An Improved Chromosome-Level Genome Assembly of the Firefly Pyrocoelia pectoralis.</title>
        <authorList>
            <person name="Fu X."/>
            <person name="Meyer-Rochow V.B."/>
            <person name="Ballantyne L."/>
            <person name="Zhu X."/>
        </authorList>
    </citation>
    <scope>NUCLEOTIDE SEQUENCE [LARGE SCALE GENOMIC DNA]</scope>
    <source>
        <strain evidence="18">XCY_ONT2</strain>
    </source>
</reference>
<evidence type="ECO:0000256" key="15">
    <source>
        <dbReference type="ARBA" id="ARBA00076937"/>
    </source>
</evidence>
<dbReference type="GO" id="GO:0005829">
    <property type="term" value="C:cytosol"/>
    <property type="evidence" value="ECO:0007669"/>
    <property type="project" value="UniProtKB-ARBA"/>
</dbReference>
<dbReference type="PANTHER" id="PTHR19308">
    <property type="entry name" value="PHOSPHATIDYLCHOLINE TRANSFER PROTEIN"/>
    <property type="match status" value="1"/>
</dbReference>
<dbReference type="InterPro" id="IPR002913">
    <property type="entry name" value="START_lipid-bd_dom"/>
</dbReference>
<proteinExistence type="predicted"/>
<dbReference type="InterPro" id="IPR023393">
    <property type="entry name" value="START-like_dom_sf"/>
</dbReference>
<dbReference type="GO" id="GO:0016020">
    <property type="term" value="C:membrane"/>
    <property type="evidence" value="ECO:0007669"/>
    <property type="project" value="UniProtKB-SubCell"/>
</dbReference>
<keyword evidence="4" id="KW-0813">Transport</keyword>
<dbReference type="SMART" id="SM00234">
    <property type="entry name" value="START"/>
    <property type="match status" value="1"/>
</dbReference>
<evidence type="ECO:0000256" key="7">
    <source>
        <dbReference type="ARBA" id="ARBA00022846"/>
    </source>
</evidence>
<evidence type="ECO:0000256" key="14">
    <source>
        <dbReference type="ARBA" id="ARBA00070345"/>
    </source>
</evidence>
<dbReference type="CDD" id="cd08871">
    <property type="entry name" value="START_STARD10-like"/>
    <property type="match status" value="1"/>
</dbReference>
<dbReference type="Proteomes" id="UP001329430">
    <property type="component" value="Chromosome 4"/>
</dbReference>
<evidence type="ECO:0000256" key="5">
    <source>
        <dbReference type="ARBA" id="ARBA00022490"/>
    </source>
</evidence>
<gene>
    <name evidence="18" type="ORF">RI129_006588</name>
</gene>
<evidence type="ECO:0000256" key="10">
    <source>
        <dbReference type="ARBA" id="ARBA00023069"/>
    </source>
</evidence>
<keyword evidence="7" id="KW-0282">Flagellum</keyword>
<keyword evidence="12" id="KW-0472">Membrane</keyword>
<keyword evidence="5" id="KW-0963">Cytoplasm</keyword>
<evidence type="ECO:0000256" key="2">
    <source>
        <dbReference type="ARBA" id="ARBA00004370"/>
    </source>
</evidence>
<evidence type="ECO:0000256" key="9">
    <source>
        <dbReference type="ARBA" id="ARBA00023055"/>
    </source>
</evidence>
<evidence type="ECO:0000256" key="3">
    <source>
        <dbReference type="ARBA" id="ARBA00004496"/>
    </source>
</evidence>
<evidence type="ECO:0000256" key="8">
    <source>
        <dbReference type="ARBA" id="ARBA00022990"/>
    </source>
</evidence>
<feature type="domain" description="START" evidence="17">
    <location>
        <begin position="1"/>
        <end position="207"/>
    </location>
</feature>
<sequence length="256" mass="29598">MEVGVVKIAEDSDFKRLKTLIDDNTNWKLDFHKGEDTKVWTQSLPGCDFKMVKIYAIFHNTTSDTLYDVLHDPHYRARWDMHMIESIEIGYLNPNNDVGYYSVTCPAPLKNRDFVLQRSWLDTGDEKMILNHSVHHKNYPPKKGFVRALSHLTGFLIRSRPNGCAMGYISQTDPRGKLQPWLVNKTTQIFAPKMIKQLRKAAEGYPTWKAVQSHPNFKPWAYPEQTLQSSRISIDDCVDFLKSSSSSLNTKDHDYD</sequence>
<dbReference type="EMBL" id="JAVRBK010000004">
    <property type="protein sequence ID" value="KAK5645288.1"/>
    <property type="molecule type" value="Genomic_DNA"/>
</dbReference>
<evidence type="ECO:0000256" key="1">
    <source>
        <dbReference type="ARBA" id="ARBA00004230"/>
    </source>
</evidence>
<keyword evidence="11" id="KW-0446">Lipid-binding</keyword>
<evidence type="ECO:0000256" key="4">
    <source>
        <dbReference type="ARBA" id="ARBA00022448"/>
    </source>
</evidence>
<dbReference type="AlphaFoldDB" id="A0AAN7VHB0"/>
<name>A0AAN7VHB0_9COLE</name>
<evidence type="ECO:0000313" key="19">
    <source>
        <dbReference type="Proteomes" id="UP001329430"/>
    </source>
</evidence>
<keyword evidence="8" id="KW-0007">Acetylation</keyword>
<evidence type="ECO:0000256" key="11">
    <source>
        <dbReference type="ARBA" id="ARBA00023121"/>
    </source>
</evidence>
<dbReference type="InterPro" id="IPR041951">
    <property type="entry name" value="STARD10_START"/>
</dbReference>
<dbReference type="GO" id="GO:0006869">
    <property type="term" value="P:lipid transport"/>
    <property type="evidence" value="ECO:0007669"/>
    <property type="project" value="UniProtKB-KW"/>
</dbReference>
<protein>
    <recommendedName>
        <fullName evidence="14">START domain-containing protein 10</fullName>
    </recommendedName>
    <alternativeName>
        <fullName evidence="15">PCTP-like protein</fullName>
    </alternativeName>
    <alternativeName>
        <fullName evidence="16">StAR-related lipid transfer protein 10</fullName>
    </alternativeName>
</protein>
<keyword evidence="9" id="KW-0445">Lipid transport</keyword>
<evidence type="ECO:0000259" key="17">
    <source>
        <dbReference type="PROSITE" id="PS50848"/>
    </source>
</evidence>
<evidence type="ECO:0000256" key="16">
    <source>
        <dbReference type="ARBA" id="ARBA00080073"/>
    </source>
</evidence>
<keyword evidence="6" id="KW-0597">Phosphoprotein</keyword>
<dbReference type="SUPFAM" id="SSF55961">
    <property type="entry name" value="Bet v1-like"/>
    <property type="match status" value="1"/>
</dbReference>
<evidence type="ECO:0000256" key="6">
    <source>
        <dbReference type="ARBA" id="ARBA00022553"/>
    </source>
</evidence>
<organism evidence="18 19">
    <name type="scientific">Pyrocoelia pectoralis</name>
    <dbReference type="NCBI Taxonomy" id="417401"/>
    <lineage>
        <taxon>Eukaryota</taxon>
        <taxon>Metazoa</taxon>
        <taxon>Ecdysozoa</taxon>
        <taxon>Arthropoda</taxon>
        <taxon>Hexapoda</taxon>
        <taxon>Insecta</taxon>
        <taxon>Pterygota</taxon>
        <taxon>Neoptera</taxon>
        <taxon>Endopterygota</taxon>
        <taxon>Coleoptera</taxon>
        <taxon>Polyphaga</taxon>
        <taxon>Elateriformia</taxon>
        <taxon>Elateroidea</taxon>
        <taxon>Lampyridae</taxon>
        <taxon>Lampyrinae</taxon>
        <taxon>Pyrocoelia</taxon>
    </lineage>
</organism>
<evidence type="ECO:0000256" key="12">
    <source>
        <dbReference type="ARBA" id="ARBA00023136"/>
    </source>
</evidence>
<dbReference type="GO" id="GO:0008289">
    <property type="term" value="F:lipid binding"/>
    <property type="evidence" value="ECO:0007669"/>
    <property type="project" value="UniProtKB-KW"/>
</dbReference>
<dbReference type="PANTHER" id="PTHR19308:SF14">
    <property type="entry name" value="START DOMAIN-CONTAINING PROTEIN"/>
    <property type="match status" value="1"/>
</dbReference>
<comment type="subcellular location">
    <subcellularLocation>
        <location evidence="1">Cell projection</location>
        <location evidence="1">Cilium</location>
        <location evidence="1">Flagellum</location>
    </subcellularLocation>
    <subcellularLocation>
        <location evidence="3">Cytoplasm</location>
    </subcellularLocation>
    <subcellularLocation>
        <location evidence="2">Membrane</location>
    </subcellularLocation>
</comment>
<dbReference type="PROSITE" id="PS50848">
    <property type="entry name" value="START"/>
    <property type="match status" value="1"/>
</dbReference>
<dbReference type="Pfam" id="PF01852">
    <property type="entry name" value="START"/>
    <property type="match status" value="1"/>
</dbReference>
<keyword evidence="13" id="KW-0966">Cell projection</keyword>
<dbReference type="InterPro" id="IPR051213">
    <property type="entry name" value="START_lipid_transfer"/>
</dbReference>
<evidence type="ECO:0000256" key="13">
    <source>
        <dbReference type="ARBA" id="ARBA00023273"/>
    </source>
</evidence>
<comment type="caution">
    <text evidence="18">The sequence shown here is derived from an EMBL/GenBank/DDBJ whole genome shotgun (WGS) entry which is preliminary data.</text>
</comment>
<accession>A0AAN7VHB0</accession>
<evidence type="ECO:0000313" key="18">
    <source>
        <dbReference type="EMBL" id="KAK5645288.1"/>
    </source>
</evidence>
<dbReference type="GO" id="GO:0031514">
    <property type="term" value="C:motile cilium"/>
    <property type="evidence" value="ECO:0007669"/>
    <property type="project" value="UniProtKB-SubCell"/>
</dbReference>